<protein>
    <submittedName>
        <fullName evidence="2">HDC17358</fullName>
    </submittedName>
</protein>
<feature type="region of interest" description="Disordered" evidence="1">
    <location>
        <begin position="1"/>
        <end position="47"/>
    </location>
</feature>
<sequence>MRYGRRPVPAWHFGPSHTDIPANRLAGRKGAAAGRAPGEGDGEGGGGVKAAGLSQALLLGPVGQSGLKAAAQQLYGMILKSFLTATFVLVHPAGSSCSPLEVVQG</sequence>
<feature type="compositionally biased region" description="Gly residues" evidence="1">
    <location>
        <begin position="37"/>
        <end position="47"/>
    </location>
</feature>
<organism evidence="2">
    <name type="scientific">Drosophila melanogaster</name>
    <name type="common">Fruit fly</name>
    <dbReference type="NCBI Taxonomy" id="7227"/>
    <lineage>
        <taxon>Eukaryota</taxon>
        <taxon>Metazoa</taxon>
        <taxon>Ecdysozoa</taxon>
        <taxon>Arthropoda</taxon>
        <taxon>Hexapoda</taxon>
        <taxon>Insecta</taxon>
        <taxon>Pterygota</taxon>
        <taxon>Neoptera</taxon>
        <taxon>Endopterygota</taxon>
        <taxon>Diptera</taxon>
        <taxon>Brachycera</taxon>
        <taxon>Muscomorpha</taxon>
        <taxon>Ephydroidea</taxon>
        <taxon>Drosophilidae</taxon>
        <taxon>Drosophila</taxon>
        <taxon>Sophophora</taxon>
    </lineage>
</organism>
<dbReference type="AlphaFoldDB" id="Q6IIQ3"/>
<name>Q6IIQ3_DROME</name>
<proteinExistence type="predicted"/>
<evidence type="ECO:0000313" key="2">
    <source>
        <dbReference type="EMBL" id="DAA03213.1"/>
    </source>
</evidence>
<evidence type="ECO:0000256" key="1">
    <source>
        <dbReference type="SAM" id="MobiDB-lite"/>
    </source>
</evidence>
<gene>
    <name evidence="2" type="ORF">HDC17358</name>
</gene>
<dbReference type="EMBL" id="BK003013">
    <property type="protein sequence ID" value="DAA03213.1"/>
    <property type="molecule type" value="Genomic_DNA"/>
</dbReference>
<reference evidence="2" key="1">
    <citation type="journal article" date="2003" name="Genome Biol.">
        <title>An integrated gene annotation and transcriptional profiling approach towards the full gene content of the Drosophila genome.</title>
        <authorList>
            <person name="Hild M."/>
            <person name="Beckmann B."/>
            <person name="Haas S.A."/>
            <person name="Koch B."/>
            <person name="Solovyev V."/>
            <person name="Busold C."/>
            <person name="Fellenberg K."/>
            <person name="Boutros M."/>
            <person name="Vingron M."/>
            <person name="Sauer F."/>
            <person name="Hoheisel J.D."/>
            <person name="Paro R."/>
        </authorList>
    </citation>
    <scope>NUCLEOTIDE SEQUENCE</scope>
</reference>
<accession>Q6IIQ3</accession>